<dbReference type="RefSeq" id="WP_204501999.1">
    <property type="nucleotide sequence ID" value="NZ_JAFBDR010000031.1"/>
</dbReference>
<protein>
    <submittedName>
        <fullName evidence="3">Tricarboxylic transport membrane protein</fullName>
    </submittedName>
</protein>
<accession>A0ABS2N5J0</accession>
<feature type="transmembrane region" description="Helical" evidence="1">
    <location>
        <begin position="78"/>
        <end position="109"/>
    </location>
</feature>
<evidence type="ECO:0000256" key="1">
    <source>
        <dbReference type="SAM" id="Phobius"/>
    </source>
</evidence>
<keyword evidence="1" id="KW-1133">Transmembrane helix</keyword>
<feature type="domain" description="DUF1468" evidence="2">
    <location>
        <begin position="5"/>
        <end position="149"/>
    </location>
</feature>
<name>A0ABS2N5J0_9BACI</name>
<sequence>MANRVFSIIVLAICSLFFIESMKFSEKSGVQTFAPSFFPRVILVFIAILSVFIVIKSFKQVDKEKLGLLIKHYVKEHYQVLAVIGIFFVYIGLISIIGFLWSSILFLFITFSLLRPIKRKALITNLTVAIVLPIGIQFVFQQLLNIYLP</sequence>
<evidence type="ECO:0000313" key="4">
    <source>
        <dbReference type="Proteomes" id="UP001296943"/>
    </source>
</evidence>
<evidence type="ECO:0000259" key="2">
    <source>
        <dbReference type="Pfam" id="PF07331"/>
    </source>
</evidence>
<comment type="caution">
    <text evidence="3">The sequence shown here is derived from an EMBL/GenBank/DDBJ whole genome shotgun (WGS) entry which is preliminary data.</text>
</comment>
<organism evidence="3 4">
    <name type="scientific">Aquibacillus albus</name>
    <dbReference type="NCBI Taxonomy" id="1168171"/>
    <lineage>
        <taxon>Bacteria</taxon>
        <taxon>Bacillati</taxon>
        <taxon>Bacillota</taxon>
        <taxon>Bacilli</taxon>
        <taxon>Bacillales</taxon>
        <taxon>Bacillaceae</taxon>
        <taxon>Aquibacillus</taxon>
    </lineage>
</organism>
<feature type="transmembrane region" description="Helical" evidence="1">
    <location>
        <begin position="6"/>
        <end position="25"/>
    </location>
</feature>
<gene>
    <name evidence="3" type="ORF">JOC48_003911</name>
</gene>
<dbReference type="Proteomes" id="UP001296943">
    <property type="component" value="Unassembled WGS sequence"/>
</dbReference>
<keyword evidence="1" id="KW-0472">Membrane</keyword>
<keyword evidence="1" id="KW-0812">Transmembrane</keyword>
<keyword evidence="4" id="KW-1185">Reference proteome</keyword>
<feature type="transmembrane region" description="Helical" evidence="1">
    <location>
        <begin position="37"/>
        <end position="58"/>
    </location>
</feature>
<dbReference type="InterPro" id="IPR009936">
    <property type="entry name" value="DUF1468"/>
</dbReference>
<dbReference type="Pfam" id="PF07331">
    <property type="entry name" value="TctB"/>
    <property type="match status" value="1"/>
</dbReference>
<evidence type="ECO:0000313" key="3">
    <source>
        <dbReference type="EMBL" id="MBM7573349.1"/>
    </source>
</evidence>
<proteinExistence type="predicted"/>
<feature type="transmembrane region" description="Helical" evidence="1">
    <location>
        <begin position="121"/>
        <end position="140"/>
    </location>
</feature>
<dbReference type="EMBL" id="JAFBDR010000031">
    <property type="protein sequence ID" value="MBM7573349.1"/>
    <property type="molecule type" value="Genomic_DNA"/>
</dbReference>
<reference evidence="3 4" key="1">
    <citation type="submission" date="2021-01" db="EMBL/GenBank/DDBJ databases">
        <title>Genomic Encyclopedia of Type Strains, Phase IV (KMG-IV): sequencing the most valuable type-strain genomes for metagenomic binning, comparative biology and taxonomic classification.</title>
        <authorList>
            <person name="Goeker M."/>
        </authorList>
    </citation>
    <scope>NUCLEOTIDE SEQUENCE [LARGE SCALE GENOMIC DNA]</scope>
    <source>
        <strain evidence="3 4">DSM 23711</strain>
    </source>
</reference>